<keyword evidence="4" id="KW-1185">Reference proteome</keyword>
<sequence length="87" mass="9795">MPTIRPMADLRDTGKISELCYQKNEPVFITKNGSGHLVVMSLDTYEKQFGLLDVYRKLGAAEKQLEDGVPLLTGSEVFDKLRKKHGK</sequence>
<accession>A0A1M7YNF2</accession>
<name>A0A1M7YNF2_9FIRM</name>
<dbReference type="Proteomes" id="UP000184612">
    <property type="component" value="Unassembled WGS sequence"/>
</dbReference>
<dbReference type="RefSeq" id="WP_073587537.1">
    <property type="nucleotide sequence ID" value="NZ_FRFD01000003.1"/>
</dbReference>
<dbReference type="EMBL" id="FRFD01000018">
    <property type="protein sequence ID" value="SHO54183.1"/>
    <property type="molecule type" value="Genomic_DNA"/>
</dbReference>
<protein>
    <recommendedName>
        <fullName evidence="5">Prevent-host-death family protein</fullName>
    </recommendedName>
</protein>
<evidence type="ECO:0000313" key="4">
    <source>
        <dbReference type="Proteomes" id="UP000184612"/>
    </source>
</evidence>
<evidence type="ECO:0000313" key="2">
    <source>
        <dbReference type="EMBL" id="SHO45235.1"/>
    </source>
</evidence>
<dbReference type="AlphaFoldDB" id="A0A1M7YNF2"/>
<reference evidence="3 4" key="1">
    <citation type="submission" date="2016-12" db="EMBL/GenBank/DDBJ databases">
        <authorList>
            <person name="Song W.-J."/>
            <person name="Kurnit D.M."/>
        </authorList>
    </citation>
    <scope>NUCLEOTIDE SEQUENCE [LARGE SCALE GENOMIC DNA]</scope>
    <source>
        <strain evidence="3 4">DSM 12503</strain>
    </source>
</reference>
<dbReference type="STRING" id="1121345.SAMN02745217_00885"/>
<comment type="similarity">
    <text evidence="1">Belongs to the phD/YefM antitoxin family.</text>
</comment>
<dbReference type="SUPFAM" id="SSF143120">
    <property type="entry name" value="YefM-like"/>
    <property type="match status" value="1"/>
</dbReference>
<dbReference type="EMBL" id="FRFD01000003">
    <property type="protein sequence ID" value="SHO45235.1"/>
    <property type="molecule type" value="Genomic_DNA"/>
</dbReference>
<dbReference type="OrthoDB" id="9795585at2"/>
<evidence type="ECO:0000313" key="3">
    <source>
        <dbReference type="EMBL" id="SHO54183.1"/>
    </source>
</evidence>
<gene>
    <name evidence="2" type="ORF">SAMN02745217_00885</name>
    <name evidence="3" type="ORF">SAMN02745217_04638</name>
</gene>
<dbReference type="InterPro" id="IPR036165">
    <property type="entry name" value="YefM-like_sf"/>
</dbReference>
<proteinExistence type="inferred from homology"/>
<organism evidence="3 4">
    <name type="scientific">Anaerocolumna xylanovorans DSM 12503</name>
    <dbReference type="NCBI Taxonomy" id="1121345"/>
    <lineage>
        <taxon>Bacteria</taxon>
        <taxon>Bacillati</taxon>
        <taxon>Bacillota</taxon>
        <taxon>Clostridia</taxon>
        <taxon>Lachnospirales</taxon>
        <taxon>Lachnospiraceae</taxon>
        <taxon>Anaerocolumna</taxon>
    </lineage>
</organism>
<evidence type="ECO:0008006" key="5">
    <source>
        <dbReference type="Google" id="ProtNLM"/>
    </source>
</evidence>
<evidence type="ECO:0000256" key="1">
    <source>
        <dbReference type="ARBA" id="ARBA00009981"/>
    </source>
</evidence>